<keyword evidence="1" id="KW-0472">Membrane</keyword>
<name>A0A9Q0GT40_9MAGN</name>
<keyword evidence="3" id="KW-1185">Reference proteome</keyword>
<evidence type="ECO:0000313" key="2">
    <source>
        <dbReference type="EMBL" id="KAJ4952163.1"/>
    </source>
</evidence>
<reference evidence="2" key="1">
    <citation type="journal article" date="2023" name="Plant J.">
        <title>The genome of the king protea, Protea cynaroides.</title>
        <authorList>
            <person name="Chang J."/>
            <person name="Duong T.A."/>
            <person name="Schoeman C."/>
            <person name="Ma X."/>
            <person name="Roodt D."/>
            <person name="Barker N."/>
            <person name="Li Z."/>
            <person name="Van de Peer Y."/>
            <person name="Mizrachi E."/>
        </authorList>
    </citation>
    <scope>NUCLEOTIDE SEQUENCE</scope>
    <source>
        <tissue evidence="2">Young leaves</tissue>
    </source>
</reference>
<dbReference type="AlphaFoldDB" id="A0A9Q0GT40"/>
<feature type="transmembrane region" description="Helical" evidence="1">
    <location>
        <begin position="60"/>
        <end position="84"/>
    </location>
</feature>
<keyword evidence="1" id="KW-0812">Transmembrane</keyword>
<comment type="caution">
    <text evidence="2">The sequence shown here is derived from an EMBL/GenBank/DDBJ whole genome shotgun (WGS) entry which is preliminary data.</text>
</comment>
<keyword evidence="1" id="KW-1133">Transmembrane helix</keyword>
<evidence type="ECO:0000256" key="1">
    <source>
        <dbReference type="SAM" id="Phobius"/>
    </source>
</evidence>
<dbReference type="Proteomes" id="UP001141806">
    <property type="component" value="Unassembled WGS sequence"/>
</dbReference>
<dbReference type="EMBL" id="JAMYWD010000012">
    <property type="protein sequence ID" value="KAJ4952163.1"/>
    <property type="molecule type" value="Genomic_DNA"/>
</dbReference>
<accession>A0A9Q0GT40</accession>
<proteinExistence type="predicted"/>
<organism evidence="2 3">
    <name type="scientific">Protea cynaroides</name>
    <dbReference type="NCBI Taxonomy" id="273540"/>
    <lineage>
        <taxon>Eukaryota</taxon>
        <taxon>Viridiplantae</taxon>
        <taxon>Streptophyta</taxon>
        <taxon>Embryophyta</taxon>
        <taxon>Tracheophyta</taxon>
        <taxon>Spermatophyta</taxon>
        <taxon>Magnoliopsida</taxon>
        <taxon>Proteales</taxon>
        <taxon>Proteaceae</taxon>
        <taxon>Protea</taxon>
    </lineage>
</organism>
<protein>
    <submittedName>
        <fullName evidence="2">Uncharacterized protein</fullName>
    </submittedName>
</protein>
<sequence length="100" mass="11305">METLSFSSLLPVIVAPAHSISPCSSIFNSPSSQFSHNRPFFFFFSQSSIEMAYPFFSADFFFFFSSLLQVLFLPSCLLLLLSFISLTQDPEDPFLNLDPL</sequence>
<gene>
    <name evidence="2" type="ORF">NE237_028995</name>
</gene>
<evidence type="ECO:0000313" key="3">
    <source>
        <dbReference type="Proteomes" id="UP001141806"/>
    </source>
</evidence>